<evidence type="ECO:0000313" key="2">
    <source>
        <dbReference type="EMBL" id="SVA78405.1"/>
    </source>
</evidence>
<accession>A0A381YN14</accession>
<protein>
    <recommendedName>
        <fullName evidence="1">Transglycosylase SLT domain-containing protein</fullName>
    </recommendedName>
</protein>
<dbReference type="InterPro" id="IPR008258">
    <property type="entry name" value="Transglycosylase_SLT_dom_1"/>
</dbReference>
<dbReference type="SUPFAM" id="SSF53955">
    <property type="entry name" value="Lysozyme-like"/>
    <property type="match status" value="1"/>
</dbReference>
<feature type="domain" description="Transglycosylase SLT" evidence="1">
    <location>
        <begin position="148"/>
        <end position="261"/>
    </location>
</feature>
<dbReference type="PANTHER" id="PTHR37423:SF2">
    <property type="entry name" value="MEMBRANE-BOUND LYTIC MUREIN TRANSGLYCOSYLASE C"/>
    <property type="match status" value="1"/>
</dbReference>
<organism evidence="2">
    <name type="scientific">marine metagenome</name>
    <dbReference type="NCBI Taxonomy" id="408172"/>
    <lineage>
        <taxon>unclassified sequences</taxon>
        <taxon>metagenomes</taxon>
        <taxon>ecological metagenomes</taxon>
    </lineage>
</organism>
<dbReference type="PANTHER" id="PTHR37423">
    <property type="entry name" value="SOLUBLE LYTIC MUREIN TRANSGLYCOSYLASE-RELATED"/>
    <property type="match status" value="1"/>
</dbReference>
<sequence length="298" mass="34917">KQLKRMGLAQQIFANVNMTFPYTYYGIRAGEMKPDKKFFPEIPREEEPPFATPILSTDAHFHHSRGVELSAIGFYEDARLEIKKLESTTRKNLSGVLWLTKLYNDAHAYSDTMRVMQLYKDFKTKLLEKDLTKNFWENFYPLAYAKAIRDNAKIFNVDPYFVKGLIRQESLFNSQVQSRAGAIGLMQIMPKTGRVLYANSTKSEPFNTTILFNPETNIQLGIQYIDQLNKRFKKNRTHILISYNAGPHNLKKWLKRFSHLQDPDVFIESIPYPETRKYVKKVLRNYGIYQSLYSKKNL</sequence>
<gene>
    <name evidence="2" type="ORF">METZ01_LOCUS131259</name>
</gene>
<reference evidence="2" key="1">
    <citation type="submission" date="2018-05" db="EMBL/GenBank/DDBJ databases">
        <authorList>
            <person name="Lanie J.A."/>
            <person name="Ng W.-L."/>
            <person name="Kazmierczak K.M."/>
            <person name="Andrzejewski T.M."/>
            <person name="Davidsen T.M."/>
            <person name="Wayne K.J."/>
            <person name="Tettelin H."/>
            <person name="Glass J.I."/>
            <person name="Rusch D."/>
            <person name="Podicherti R."/>
            <person name="Tsui H.-C.T."/>
            <person name="Winkler M.E."/>
        </authorList>
    </citation>
    <scope>NUCLEOTIDE SEQUENCE</scope>
</reference>
<dbReference type="Pfam" id="PF01464">
    <property type="entry name" value="SLT"/>
    <property type="match status" value="1"/>
</dbReference>
<name>A0A381YN14_9ZZZZ</name>
<dbReference type="CDD" id="cd13401">
    <property type="entry name" value="Slt70-like"/>
    <property type="match status" value="1"/>
</dbReference>
<dbReference type="EMBL" id="UINC01018627">
    <property type="protein sequence ID" value="SVA78405.1"/>
    <property type="molecule type" value="Genomic_DNA"/>
</dbReference>
<evidence type="ECO:0000259" key="1">
    <source>
        <dbReference type="Pfam" id="PF01464"/>
    </source>
</evidence>
<dbReference type="AlphaFoldDB" id="A0A381YN14"/>
<dbReference type="Gene3D" id="1.10.530.10">
    <property type="match status" value="1"/>
</dbReference>
<proteinExistence type="predicted"/>
<feature type="non-terminal residue" evidence="2">
    <location>
        <position position="1"/>
    </location>
</feature>
<dbReference type="InterPro" id="IPR023346">
    <property type="entry name" value="Lysozyme-like_dom_sf"/>
</dbReference>